<dbReference type="SUPFAM" id="SSF52540">
    <property type="entry name" value="P-loop containing nucleoside triphosphate hydrolases"/>
    <property type="match status" value="1"/>
</dbReference>
<feature type="domain" description="ABC transporter" evidence="10">
    <location>
        <begin position="372"/>
        <end position="624"/>
    </location>
</feature>
<dbReference type="GO" id="GO:0055085">
    <property type="term" value="P:transmembrane transport"/>
    <property type="evidence" value="ECO:0007669"/>
    <property type="project" value="InterPro"/>
</dbReference>
<dbReference type="KEGG" id="hoh:Hoch_1482"/>
<feature type="compositionally biased region" description="Polar residues" evidence="9">
    <location>
        <begin position="1"/>
        <end position="11"/>
    </location>
</feature>
<dbReference type="eggNOG" id="COG1173">
    <property type="taxonomic scope" value="Bacteria"/>
</dbReference>
<organism evidence="12 13">
    <name type="scientific">Haliangium ochraceum (strain DSM 14365 / JCM 11303 / SMP-2)</name>
    <dbReference type="NCBI Taxonomy" id="502025"/>
    <lineage>
        <taxon>Bacteria</taxon>
        <taxon>Pseudomonadati</taxon>
        <taxon>Myxococcota</taxon>
        <taxon>Polyangia</taxon>
        <taxon>Haliangiales</taxon>
        <taxon>Kofleriaceae</taxon>
        <taxon>Haliangium</taxon>
    </lineage>
</organism>
<dbReference type="GO" id="GO:0016887">
    <property type="term" value="F:ATP hydrolysis activity"/>
    <property type="evidence" value="ECO:0007669"/>
    <property type="project" value="InterPro"/>
</dbReference>
<dbReference type="CDD" id="cd06261">
    <property type="entry name" value="TM_PBP2"/>
    <property type="match status" value="1"/>
</dbReference>
<evidence type="ECO:0000313" key="12">
    <source>
        <dbReference type="EMBL" id="ACY14035.1"/>
    </source>
</evidence>
<dbReference type="STRING" id="502025.Hoch_1482"/>
<dbReference type="SMART" id="SM00382">
    <property type="entry name" value="AAA"/>
    <property type="match status" value="1"/>
</dbReference>
<feature type="transmembrane region" description="Helical" evidence="8">
    <location>
        <begin position="103"/>
        <end position="128"/>
    </location>
</feature>
<dbReference type="SUPFAM" id="SSF161098">
    <property type="entry name" value="MetI-like"/>
    <property type="match status" value="1"/>
</dbReference>
<dbReference type="PROSITE" id="PS00211">
    <property type="entry name" value="ABC_TRANSPORTER_1"/>
    <property type="match status" value="1"/>
</dbReference>
<dbReference type="PROSITE" id="PS50893">
    <property type="entry name" value="ABC_TRANSPORTER_2"/>
    <property type="match status" value="1"/>
</dbReference>
<evidence type="ECO:0000256" key="9">
    <source>
        <dbReference type="SAM" id="MobiDB-lite"/>
    </source>
</evidence>
<keyword evidence="3 8" id="KW-0812">Transmembrane</keyword>
<evidence type="ECO:0000256" key="1">
    <source>
        <dbReference type="ARBA" id="ARBA00004651"/>
    </source>
</evidence>
<feature type="transmembrane region" description="Helical" evidence="8">
    <location>
        <begin position="218"/>
        <end position="251"/>
    </location>
</feature>
<dbReference type="Gene3D" id="3.40.50.300">
    <property type="entry name" value="P-loop containing nucleotide triphosphate hydrolases"/>
    <property type="match status" value="1"/>
</dbReference>
<dbReference type="PANTHER" id="PTHR43067:SF3">
    <property type="entry name" value="MALTOSE ABC TRANSPORTER, ATP-BINDING PROTEIN"/>
    <property type="match status" value="1"/>
</dbReference>
<dbReference type="Gene3D" id="1.10.3720.10">
    <property type="entry name" value="MetI-like"/>
    <property type="match status" value="1"/>
</dbReference>
<evidence type="ECO:0000313" key="13">
    <source>
        <dbReference type="Proteomes" id="UP000001880"/>
    </source>
</evidence>
<dbReference type="HOGENOM" id="CLU_000604_70_5_7"/>
<dbReference type="InterPro" id="IPR017871">
    <property type="entry name" value="ABC_transporter-like_CS"/>
</dbReference>
<sequence length="727" mass="77152">MSNTSSPSSLDQAALEGADDEAVTARARPRSRVPFAGNRKATLGLVILGVYLLLAIVGPWLAPFDPDARSADLLMPPSSTHWLGTTHLGQDLLSQLLVGTRGVMVVGLSAGILATILSVLIGVSAGYLGGVWDDVLSALSNVFLVIPALPLIIIVASTFVSAGAVIVAATIGFTSWAWGARVLRAQTLSLRRRDYIEAARASGESTWRIVLFEILPNLTAIIASSFVGTVIFAVTTEITLAFIGIGGISDWNWGEILFWAQSQQALAQGAWWWFVPAGLAIAFLGTALALLNFGIDEFVSPRLRSAGKSKVKTADGRTVRMRVGFTPVLDSAAAAANAAPSAHSLRTAAGSGPTHTPPSNQPPSSKQPVLEIRHLHVDYGLGDEAVHAVRDVQLTLHRGEVLGLAGESGSGKSTLAYGLTRLLAPPGAVASGEVIYHPAQGAPYDVLKLSDSELRKFRWAETAIVFQGAMNSLNPVHKVATQLHDVLRAHEPELSPESRDARCREMLKLVGISADRMDAYPHQLSGGMRQRVMIAMALILRPQVVIMDEPTTALDVVMQRQILGQLVELRERLGFSVIFITHDLSLLVEFSDRIAIMYGGQIVEEAPAATLYRDSLHPYSAGLLSSFPALRGPRRELSGIPGSPPDLKGMPGGCSFHPRCSRAFGPCRTDTPVLGQPDTADGASRSVACWLHPAAGSVDADTASGAPIPGELVPLRLSHPSSSPGEP</sequence>
<feature type="region of interest" description="Disordered" evidence="9">
    <location>
        <begin position="1"/>
        <end position="25"/>
    </location>
</feature>
<dbReference type="Pfam" id="PF00005">
    <property type="entry name" value="ABC_tran"/>
    <property type="match status" value="1"/>
</dbReference>
<dbReference type="Proteomes" id="UP000001880">
    <property type="component" value="Chromosome"/>
</dbReference>
<name>D0LVQ1_HALO1</name>
<feature type="transmembrane region" description="Helical" evidence="8">
    <location>
        <begin position="135"/>
        <end position="156"/>
    </location>
</feature>
<gene>
    <name evidence="12" type="ordered locus">Hoch_1482</name>
</gene>
<dbReference type="PANTHER" id="PTHR43067">
    <property type="entry name" value="OLIGOPEPTIDE/DIPEPTIDE ABC TRANSPORTER, ATPASE SUBUNIT"/>
    <property type="match status" value="1"/>
</dbReference>
<evidence type="ECO:0000256" key="5">
    <source>
        <dbReference type="ARBA" id="ARBA00022840"/>
    </source>
</evidence>
<evidence type="ECO:0000256" key="3">
    <source>
        <dbReference type="ARBA" id="ARBA00022692"/>
    </source>
</evidence>
<keyword evidence="2 8" id="KW-0813">Transport</keyword>
<dbReference type="GO" id="GO:0005886">
    <property type="term" value="C:plasma membrane"/>
    <property type="evidence" value="ECO:0007669"/>
    <property type="project" value="UniProtKB-SubCell"/>
</dbReference>
<feature type="transmembrane region" description="Helical" evidence="8">
    <location>
        <begin position="162"/>
        <end position="183"/>
    </location>
</feature>
<evidence type="ECO:0000259" key="10">
    <source>
        <dbReference type="PROSITE" id="PS50893"/>
    </source>
</evidence>
<dbReference type="InterPro" id="IPR003439">
    <property type="entry name" value="ABC_transporter-like_ATP-bd"/>
</dbReference>
<feature type="region of interest" description="Disordered" evidence="9">
    <location>
        <begin position="701"/>
        <end position="727"/>
    </location>
</feature>
<dbReference type="CDD" id="cd03257">
    <property type="entry name" value="ABC_NikE_OppD_transporters"/>
    <property type="match status" value="1"/>
</dbReference>
<dbReference type="PROSITE" id="PS50928">
    <property type="entry name" value="ABC_TM1"/>
    <property type="match status" value="1"/>
</dbReference>
<evidence type="ECO:0000259" key="11">
    <source>
        <dbReference type="PROSITE" id="PS50928"/>
    </source>
</evidence>
<dbReference type="AlphaFoldDB" id="D0LVQ1"/>
<feature type="transmembrane region" description="Helical" evidence="8">
    <location>
        <begin position="41"/>
        <end position="62"/>
    </location>
</feature>
<keyword evidence="4" id="KW-0547">Nucleotide-binding</keyword>
<reference evidence="12 13" key="1">
    <citation type="journal article" date="2010" name="Stand. Genomic Sci.">
        <title>Complete genome sequence of Haliangium ochraceum type strain (SMP-2).</title>
        <authorList>
            <consortium name="US DOE Joint Genome Institute (JGI-PGF)"/>
            <person name="Ivanova N."/>
            <person name="Daum C."/>
            <person name="Lang E."/>
            <person name="Abt B."/>
            <person name="Kopitz M."/>
            <person name="Saunders E."/>
            <person name="Lapidus A."/>
            <person name="Lucas S."/>
            <person name="Glavina Del Rio T."/>
            <person name="Nolan M."/>
            <person name="Tice H."/>
            <person name="Copeland A."/>
            <person name="Cheng J.F."/>
            <person name="Chen F."/>
            <person name="Bruce D."/>
            <person name="Goodwin L."/>
            <person name="Pitluck S."/>
            <person name="Mavromatis K."/>
            <person name="Pati A."/>
            <person name="Mikhailova N."/>
            <person name="Chen A."/>
            <person name="Palaniappan K."/>
            <person name="Land M."/>
            <person name="Hauser L."/>
            <person name="Chang Y.J."/>
            <person name="Jeffries C.D."/>
            <person name="Detter J.C."/>
            <person name="Brettin T."/>
            <person name="Rohde M."/>
            <person name="Goker M."/>
            <person name="Bristow J."/>
            <person name="Markowitz V."/>
            <person name="Eisen J.A."/>
            <person name="Hugenholtz P."/>
            <person name="Kyrpides N.C."/>
            <person name="Klenk H.P."/>
        </authorList>
    </citation>
    <scope>NUCLEOTIDE SEQUENCE [LARGE SCALE GENOMIC DNA]</scope>
    <source>
        <strain evidence="13">DSM 14365 / CIP 107738 / JCM 11303 / AJ 13395 / SMP-2</strain>
    </source>
</reference>
<accession>D0LVQ1</accession>
<comment type="similarity">
    <text evidence="8">Belongs to the binding-protein-dependent transport system permease family.</text>
</comment>
<dbReference type="InterPro" id="IPR003593">
    <property type="entry name" value="AAA+_ATPase"/>
</dbReference>
<feature type="transmembrane region" description="Helical" evidence="8">
    <location>
        <begin position="271"/>
        <end position="295"/>
    </location>
</feature>
<dbReference type="eggNOG" id="COG0444">
    <property type="taxonomic scope" value="Bacteria"/>
</dbReference>
<dbReference type="GO" id="GO:0005524">
    <property type="term" value="F:ATP binding"/>
    <property type="evidence" value="ECO:0007669"/>
    <property type="project" value="UniProtKB-KW"/>
</dbReference>
<proteinExistence type="inferred from homology"/>
<keyword evidence="6 8" id="KW-1133">Transmembrane helix</keyword>
<dbReference type="InterPro" id="IPR013563">
    <property type="entry name" value="Oligopep_ABC_C"/>
</dbReference>
<comment type="subcellular location">
    <subcellularLocation>
        <location evidence="1 8">Cell membrane</location>
        <topology evidence="1 8">Multi-pass membrane protein</topology>
    </subcellularLocation>
</comment>
<evidence type="ECO:0000256" key="4">
    <source>
        <dbReference type="ARBA" id="ARBA00022741"/>
    </source>
</evidence>
<protein>
    <submittedName>
        <fullName evidence="12">Oligopeptide/dipeptide ABC transporter, ATPase subunit</fullName>
    </submittedName>
</protein>
<dbReference type="Pfam" id="PF12911">
    <property type="entry name" value="OppC_N"/>
    <property type="match status" value="1"/>
</dbReference>
<dbReference type="GO" id="GO:0015833">
    <property type="term" value="P:peptide transport"/>
    <property type="evidence" value="ECO:0007669"/>
    <property type="project" value="InterPro"/>
</dbReference>
<dbReference type="Pfam" id="PF08352">
    <property type="entry name" value="oligo_HPY"/>
    <property type="match status" value="1"/>
</dbReference>
<feature type="domain" description="ABC transmembrane type-1" evidence="11">
    <location>
        <begin position="104"/>
        <end position="292"/>
    </location>
</feature>
<evidence type="ECO:0000256" key="8">
    <source>
        <dbReference type="RuleBase" id="RU363032"/>
    </source>
</evidence>
<dbReference type="OrthoDB" id="9809450at2"/>
<dbReference type="FunFam" id="3.40.50.300:FF:000016">
    <property type="entry name" value="Oligopeptide ABC transporter ATP-binding component"/>
    <property type="match status" value="1"/>
</dbReference>
<dbReference type="EMBL" id="CP001804">
    <property type="protein sequence ID" value="ACY14035.1"/>
    <property type="molecule type" value="Genomic_DNA"/>
</dbReference>
<dbReference type="InterPro" id="IPR035906">
    <property type="entry name" value="MetI-like_sf"/>
</dbReference>
<dbReference type="InterPro" id="IPR000515">
    <property type="entry name" value="MetI-like"/>
</dbReference>
<keyword evidence="7 8" id="KW-0472">Membrane</keyword>
<dbReference type="NCBIfam" id="TIGR01727">
    <property type="entry name" value="oligo_HPY"/>
    <property type="match status" value="1"/>
</dbReference>
<keyword evidence="5" id="KW-0067">ATP-binding</keyword>
<dbReference type="InterPro" id="IPR027417">
    <property type="entry name" value="P-loop_NTPase"/>
</dbReference>
<keyword evidence="13" id="KW-1185">Reference proteome</keyword>
<evidence type="ECO:0000256" key="7">
    <source>
        <dbReference type="ARBA" id="ARBA00023136"/>
    </source>
</evidence>
<dbReference type="Pfam" id="PF00528">
    <property type="entry name" value="BPD_transp_1"/>
    <property type="match status" value="1"/>
</dbReference>
<dbReference type="RefSeq" id="WP_012826644.1">
    <property type="nucleotide sequence ID" value="NC_013440.1"/>
</dbReference>
<feature type="region of interest" description="Disordered" evidence="9">
    <location>
        <begin position="343"/>
        <end position="367"/>
    </location>
</feature>
<evidence type="ECO:0000256" key="6">
    <source>
        <dbReference type="ARBA" id="ARBA00022989"/>
    </source>
</evidence>
<dbReference type="InterPro" id="IPR025966">
    <property type="entry name" value="OppC_N"/>
</dbReference>
<evidence type="ECO:0000256" key="2">
    <source>
        <dbReference type="ARBA" id="ARBA00022448"/>
    </source>
</evidence>